<evidence type="ECO:0000256" key="1">
    <source>
        <dbReference type="ARBA" id="ARBA00008950"/>
    </source>
</evidence>
<comment type="similarity">
    <text evidence="1">Belongs to the metallophosphoesterase superfamily. YfcE family.</text>
</comment>
<gene>
    <name evidence="3" type="ORF">WPS_09100</name>
</gene>
<dbReference type="Pfam" id="PF12850">
    <property type="entry name" value="Metallophos_2"/>
    <property type="match status" value="1"/>
</dbReference>
<sequence length="267" mass="29957">MGVRQSGIRPVLAGARRETRLSLRIAVLSDLHGNQHALKRCLADLRSRGGADVIVAAGDLCLDGPKPRAVLKRLRAEGVRSLRGNTDRMIALSDITVLDPEDARAVRWARKKIGREWSIWLGELPLTIEFGNDENGLLICHANPKNDDEHVWPDADDAQLERLFAGVPQRTIAFGHLHLPYVRVWRGRMLVNVASAGLPKDGDPRAHYTIFTRRADGWEVQPRRVDFNVKKVARQVRRSGMPDFDKHVATLRRHRYPKLGAPGSLIP</sequence>
<protein>
    <submittedName>
        <fullName evidence="3">Phosphoesterase</fullName>
    </submittedName>
</protein>
<dbReference type="Gene3D" id="3.60.21.10">
    <property type="match status" value="1"/>
</dbReference>
<dbReference type="RefSeq" id="WP_317996661.1">
    <property type="nucleotide sequence ID" value="NZ_AP025523.1"/>
</dbReference>
<dbReference type="KEGG" id="vab:WPS_09100"/>
<dbReference type="AlphaFoldDB" id="A0AAN1XVB1"/>
<keyword evidence="4" id="KW-1185">Reference proteome</keyword>
<name>A0AAN1XVB1_UNVUL</name>
<dbReference type="PIRSF" id="PIRSF000883">
    <property type="entry name" value="Pesterase_MJ0912"/>
    <property type="match status" value="1"/>
</dbReference>
<dbReference type="InterPro" id="IPR050126">
    <property type="entry name" value="Ap4A_hydrolase"/>
</dbReference>
<dbReference type="EMBL" id="AP025523">
    <property type="protein sequence ID" value="BDE05634.1"/>
    <property type="molecule type" value="Genomic_DNA"/>
</dbReference>
<dbReference type="CDD" id="cd00838">
    <property type="entry name" value="MPP_superfamily"/>
    <property type="match status" value="1"/>
</dbReference>
<proteinExistence type="inferred from homology"/>
<organism evidence="3 4">
    <name type="scientific">Vulcanimicrobium alpinum</name>
    <dbReference type="NCBI Taxonomy" id="3016050"/>
    <lineage>
        <taxon>Bacteria</taxon>
        <taxon>Bacillati</taxon>
        <taxon>Vulcanimicrobiota</taxon>
        <taxon>Vulcanimicrobiia</taxon>
        <taxon>Vulcanimicrobiales</taxon>
        <taxon>Vulcanimicrobiaceae</taxon>
        <taxon>Vulcanimicrobium</taxon>
    </lineage>
</organism>
<feature type="domain" description="Calcineurin-like phosphoesterase" evidence="2">
    <location>
        <begin position="23"/>
        <end position="212"/>
    </location>
</feature>
<evidence type="ECO:0000259" key="2">
    <source>
        <dbReference type="Pfam" id="PF12850"/>
    </source>
</evidence>
<dbReference type="InterPro" id="IPR029052">
    <property type="entry name" value="Metallo-depent_PP-like"/>
</dbReference>
<dbReference type="PANTHER" id="PTHR42850:SF2">
    <property type="entry name" value="BLL5683 PROTEIN"/>
    <property type="match status" value="1"/>
</dbReference>
<evidence type="ECO:0000313" key="3">
    <source>
        <dbReference type="EMBL" id="BDE05634.1"/>
    </source>
</evidence>
<evidence type="ECO:0000313" key="4">
    <source>
        <dbReference type="Proteomes" id="UP001317532"/>
    </source>
</evidence>
<dbReference type="InterPro" id="IPR011152">
    <property type="entry name" value="Pesterase_MJ0912"/>
</dbReference>
<dbReference type="PANTHER" id="PTHR42850">
    <property type="entry name" value="METALLOPHOSPHOESTERASE"/>
    <property type="match status" value="1"/>
</dbReference>
<dbReference type="InterPro" id="IPR024654">
    <property type="entry name" value="Calcineurin-like_PHP_lpxH"/>
</dbReference>
<accession>A0AAN1XVB1</accession>
<dbReference type="GO" id="GO:0005737">
    <property type="term" value="C:cytoplasm"/>
    <property type="evidence" value="ECO:0007669"/>
    <property type="project" value="TreeGrafter"/>
</dbReference>
<dbReference type="GO" id="GO:0016791">
    <property type="term" value="F:phosphatase activity"/>
    <property type="evidence" value="ECO:0007669"/>
    <property type="project" value="TreeGrafter"/>
</dbReference>
<dbReference type="SUPFAM" id="SSF56300">
    <property type="entry name" value="Metallo-dependent phosphatases"/>
    <property type="match status" value="1"/>
</dbReference>
<dbReference type="Proteomes" id="UP001317532">
    <property type="component" value="Chromosome"/>
</dbReference>
<reference evidence="3 4" key="1">
    <citation type="journal article" date="2022" name="ISME Commun">
        <title>Vulcanimicrobium alpinus gen. nov. sp. nov., the first cultivated representative of the candidate phylum 'Eremiobacterota', is a metabolically versatile aerobic anoxygenic phototroph.</title>
        <authorList>
            <person name="Yabe S."/>
            <person name="Muto K."/>
            <person name="Abe K."/>
            <person name="Yokota A."/>
            <person name="Staudigel H."/>
            <person name="Tebo B.M."/>
        </authorList>
    </citation>
    <scope>NUCLEOTIDE SEQUENCE [LARGE SCALE GENOMIC DNA]</scope>
    <source>
        <strain evidence="3 4">WC8-2</strain>
    </source>
</reference>